<sequence>MKAVDELRVDVLMDNTTDMLSTRPTNVLSEMQVLMEAGMTEASGEAGCAALHGLGLVLTVTIDGTTRKILFDAGPDGYGIRRNGTAMGLEFGDIEAMALSHGHYDHSNGLLTALELIRESNGDQEVPFYVHPGAFVHRALRTMGGAILRVQDVPSIESFEEVGAKVILSTESEELCDGAFFLSGEIPRTSFEDGYRNHLRLQENGEWAPDPLVIDERFVVVHVRRKGLVVFTGCSHAGIINILSEVESLFPNIPLYGVIGGLHLSAVNEDRIPMTVNAMRQFDPKMLIVGHCTGWRAVHAVVEEFGEAIVDPLSVGSRHTIRAADA</sequence>
<dbReference type="Proteomes" id="UP001519295">
    <property type="component" value="Unassembled WGS sequence"/>
</dbReference>
<comment type="caution">
    <text evidence="2">The sequence shown here is derived from an EMBL/GenBank/DDBJ whole genome shotgun (WGS) entry which is preliminary data.</text>
</comment>
<accession>A0ABS4W6S1</accession>
<dbReference type="Gene3D" id="3.60.15.10">
    <property type="entry name" value="Ribonuclease Z/Hydroxyacylglutathione hydrolase-like"/>
    <property type="match status" value="1"/>
</dbReference>
<dbReference type="InterPro" id="IPR036866">
    <property type="entry name" value="RibonucZ/Hydroxyglut_hydro"/>
</dbReference>
<protein>
    <submittedName>
        <fullName evidence="2">7, 8-dihydropterin-6-yl-methyl-4-(Beta-D-ribofuranosyl)aminobenzene 5'-phosphate synthase</fullName>
        <ecNumber evidence="2">2.5.1.105</ecNumber>
    </submittedName>
</protein>
<evidence type="ECO:0000313" key="2">
    <source>
        <dbReference type="EMBL" id="MBP2371633.1"/>
    </source>
</evidence>
<gene>
    <name evidence="2" type="ORF">JOF36_007406</name>
</gene>
<dbReference type="EC" id="2.5.1.105" evidence="2"/>
<dbReference type="InterPro" id="IPR052926">
    <property type="entry name" value="Metallo-beta-lactamase_dom"/>
</dbReference>
<dbReference type="SUPFAM" id="SSF56281">
    <property type="entry name" value="Metallo-hydrolase/oxidoreductase"/>
    <property type="match status" value="1"/>
</dbReference>
<keyword evidence="2" id="KW-0808">Transferase</keyword>
<dbReference type="EMBL" id="JAGINU010000004">
    <property type="protein sequence ID" value="MBP2371633.1"/>
    <property type="molecule type" value="Genomic_DNA"/>
</dbReference>
<name>A0ABS4W6S1_9PSEU</name>
<keyword evidence="3" id="KW-1185">Reference proteome</keyword>
<dbReference type="Pfam" id="PF12706">
    <property type="entry name" value="Lactamase_B_2"/>
    <property type="match status" value="1"/>
</dbReference>
<dbReference type="CDD" id="cd07713">
    <property type="entry name" value="DHPS-like_MBL-fold"/>
    <property type="match status" value="1"/>
</dbReference>
<dbReference type="RefSeq" id="WP_210036772.1">
    <property type="nucleotide sequence ID" value="NZ_JAGINU010000004.1"/>
</dbReference>
<dbReference type="InterPro" id="IPR001279">
    <property type="entry name" value="Metallo-B-lactamas"/>
</dbReference>
<dbReference type="GO" id="GO:0102041">
    <property type="term" value="F:7,8-dihydropterin-6-yl-methyl-4-(beta-D-ribofuranosyl)aminobenzene 5'-phosphate synthase"/>
    <property type="evidence" value="ECO:0007669"/>
    <property type="project" value="UniProtKB-EC"/>
</dbReference>
<evidence type="ECO:0000259" key="1">
    <source>
        <dbReference type="Pfam" id="PF12706"/>
    </source>
</evidence>
<feature type="domain" description="Metallo-beta-lactamase" evidence="1">
    <location>
        <begin position="67"/>
        <end position="142"/>
    </location>
</feature>
<dbReference type="PANTHER" id="PTHR13754:SF13">
    <property type="entry name" value="METALLO-BETA-LACTAMASE SUPERFAMILY PROTEIN (AFU_ORTHOLOGUE AFUA_3G07630)"/>
    <property type="match status" value="1"/>
</dbReference>
<proteinExistence type="predicted"/>
<dbReference type="PANTHER" id="PTHR13754">
    <property type="entry name" value="METALLO-BETA-LACTAMASE SUPERFAMILY PROTEIN"/>
    <property type="match status" value="1"/>
</dbReference>
<organism evidence="2 3">
    <name type="scientific">Pseudonocardia parietis</name>
    <dbReference type="NCBI Taxonomy" id="570936"/>
    <lineage>
        <taxon>Bacteria</taxon>
        <taxon>Bacillati</taxon>
        <taxon>Actinomycetota</taxon>
        <taxon>Actinomycetes</taxon>
        <taxon>Pseudonocardiales</taxon>
        <taxon>Pseudonocardiaceae</taxon>
        <taxon>Pseudonocardia</taxon>
    </lineage>
</organism>
<reference evidence="2 3" key="1">
    <citation type="submission" date="2021-03" db="EMBL/GenBank/DDBJ databases">
        <title>Sequencing the genomes of 1000 actinobacteria strains.</title>
        <authorList>
            <person name="Klenk H.-P."/>
        </authorList>
    </citation>
    <scope>NUCLEOTIDE SEQUENCE [LARGE SCALE GENOMIC DNA]</scope>
    <source>
        <strain evidence="2 3">DSM 45256</strain>
    </source>
</reference>
<dbReference type="InterPro" id="IPR041712">
    <property type="entry name" value="DHPS-like_MBL-fold"/>
</dbReference>
<evidence type="ECO:0000313" key="3">
    <source>
        <dbReference type="Proteomes" id="UP001519295"/>
    </source>
</evidence>